<evidence type="ECO:0000313" key="2">
    <source>
        <dbReference type="EMBL" id="KAJ5111363.1"/>
    </source>
</evidence>
<dbReference type="PANTHER" id="PTHR40618">
    <property type="entry name" value="B-ZIP TRANSCRIPTION FACTOR (EUROFUNG)-RELATED"/>
    <property type="match status" value="1"/>
</dbReference>
<proteinExistence type="predicted"/>
<dbReference type="RefSeq" id="XP_056479433.1">
    <property type="nucleotide sequence ID" value="XM_056614392.1"/>
</dbReference>
<accession>A0A9W9G3J7</accession>
<dbReference type="GO" id="GO:0003700">
    <property type="term" value="F:DNA-binding transcription factor activity"/>
    <property type="evidence" value="ECO:0007669"/>
    <property type="project" value="InterPro"/>
</dbReference>
<protein>
    <recommendedName>
        <fullName evidence="4">BZIP domain-containing protein</fullName>
    </recommendedName>
</protein>
<reference evidence="2" key="1">
    <citation type="submission" date="2022-11" db="EMBL/GenBank/DDBJ databases">
        <authorList>
            <person name="Petersen C."/>
        </authorList>
    </citation>
    <scope>NUCLEOTIDE SEQUENCE</scope>
    <source>
        <strain evidence="2">IBT 30761</strain>
    </source>
</reference>
<dbReference type="PANTHER" id="PTHR40618:SF1">
    <property type="entry name" value="B-ZIP TRANSCRIPTION FACTOR (EUROFUNG)"/>
    <property type="match status" value="1"/>
</dbReference>
<keyword evidence="3" id="KW-1185">Reference proteome</keyword>
<comment type="caution">
    <text evidence="2">The sequence shown here is derived from an EMBL/GenBank/DDBJ whole genome shotgun (WGS) entry which is preliminary data.</text>
</comment>
<reference evidence="2" key="2">
    <citation type="journal article" date="2023" name="IMA Fungus">
        <title>Comparative genomic study of the Penicillium genus elucidates a diverse pangenome and 15 lateral gene transfer events.</title>
        <authorList>
            <person name="Petersen C."/>
            <person name="Sorensen T."/>
            <person name="Nielsen M.R."/>
            <person name="Sondergaard T.E."/>
            <person name="Sorensen J.L."/>
            <person name="Fitzpatrick D.A."/>
            <person name="Frisvad J.C."/>
            <person name="Nielsen K.L."/>
        </authorList>
    </citation>
    <scope>NUCLEOTIDE SEQUENCE</scope>
    <source>
        <strain evidence="2">IBT 30761</strain>
    </source>
</reference>
<dbReference type="OrthoDB" id="3555317at2759"/>
<organism evidence="2 3">
    <name type="scientific">Penicillium argentinense</name>
    <dbReference type="NCBI Taxonomy" id="1131581"/>
    <lineage>
        <taxon>Eukaryota</taxon>
        <taxon>Fungi</taxon>
        <taxon>Dikarya</taxon>
        <taxon>Ascomycota</taxon>
        <taxon>Pezizomycotina</taxon>
        <taxon>Eurotiomycetes</taxon>
        <taxon>Eurotiomycetidae</taxon>
        <taxon>Eurotiales</taxon>
        <taxon>Aspergillaceae</taxon>
        <taxon>Penicillium</taxon>
    </lineage>
</organism>
<dbReference type="GeneID" id="81353371"/>
<evidence type="ECO:0000256" key="1">
    <source>
        <dbReference type="SAM" id="MobiDB-lite"/>
    </source>
</evidence>
<dbReference type="InterPro" id="IPR046347">
    <property type="entry name" value="bZIP_sf"/>
</dbReference>
<name>A0A9W9G3J7_9EURO</name>
<gene>
    <name evidence="2" type="ORF">N7532_001898</name>
</gene>
<evidence type="ECO:0008006" key="4">
    <source>
        <dbReference type="Google" id="ProtNLM"/>
    </source>
</evidence>
<dbReference type="SUPFAM" id="SSF57959">
    <property type="entry name" value="Leucine zipper domain"/>
    <property type="match status" value="1"/>
</dbReference>
<evidence type="ECO:0000313" key="3">
    <source>
        <dbReference type="Proteomes" id="UP001149074"/>
    </source>
</evidence>
<dbReference type="Proteomes" id="UP001149074">
    <property type="component" value="Unassembled WGS sequence"/>
</dbReference>
<dbReference type="Gene3D" id="1.20.5.170">
    <property type="match status" value="1"/>
</dbReference>
<sequence>MPLHKGKKKMSPNANFAISSGVEPVLTAPSAASPKKTRLLHEREQPTSPEKKERRRKQVRLAQRAYRARNEANTTLLKQRIARLEFALERQSRAVVLFSDFLAEDSVVISRPHVADRLRETVKICLDSAIWGDESEEDIGHLQLKDTSFSVRTPIKQPLSPRDYSKYSHPHIDLSLPSAGPRIQLLPLERDRAIVEAPVFVQYLRISCLYQGFLMLKNPSVPLNALRRPFRFLLSLVPRETITLFFYNCLYARLNHNQPDKWTEIPFFRLGGAGTHYREVLSSRENNTEAREPKQQYVPVEHGARSAFSLEAQEELEGDWFDIWDLAGYLRSEGITLSTAPPTGNTADRKVNALDFTAALVEKGICLGRSPGFKRSDVEAAISLSSWR</sequence>
<dbReference type="AlphaFoldDB" id="A0A9W9G3J7"/>
<dbReference type="CDD" id="cd14688">
    <property type="entry name" value="bZIP_YAP"/>
    <property type="match status" value="1"/>
</dbReference>
<feature type="compositionally biased region" description="Basic and acidic residues" evidence="1">
    <location>
        <begin position="39"/>
        <end position="52"/>
    </location>
</feature>
<feature type="region of interest" description="Disordered" evidence="1">
    <location>
        <begin position="25"/>
        <end position="57"/>
    </location>
</feature>
<dbReference type="EMBL" id="JAPQKI010000002">
    <property type="protein sequence ID" value="KAJ5111363.1"/>
    <property type="molecule type" value="Genomic_DNA"/>
</dbReference>